<evidence type="ECO:0000313" key="3">
    <source>
        <dbReference type="Proteomes" id="UP000515512"/>
    </source>
</evidence>
<sequence>MPKAAVSQVLRWRPLAAAVASEAVVSANRRFRAAMDEVGRGVDAALAHWQGSSATAAALRLLESQLRANHIGAVLIDIADALADIAALDGFRAAVREIEREAAAKGCELSDDGSVSPPCAASGNPVVDLALQVCFDAEAAALQARLVPLLHQAGDTDQHLGERLSAAAETLYALAAAPDPEPRDPTVLACLAGTGALPEDPKLLCVLWESLSPADRDALFAYDPAIGNRDGIPAVARDYYNRLAIDHQRETVRAQLTALECEHPDWVRDRNLPTGYADGVRLIEWTDARIALENRLAGYDSVLAASDSALASRLLLAVDDDGHAAIAMNNPDSARNVAAFVPGTDSTLDTLTRGVQRASALFYSARFADPAARTSVITWYGYDSPPGLGDALLDRFADEGGPALDRFTDGLRATHDGLPSHNTLVGHSYGSTLIGVAAGDGGALAVDDLIFAGSPGVEAGHVSDLRLEGIAPADNHEHVFATADGADPIPYFGGVAHGVSPADPLFGATVFTSSGATLDLPLLRGIPLDPWAHGSYWDADNPGLRTQGEIIAGVYDR</sequence>
<evidence type="ECO:0000259" key="1">
    <source>
        <dbReference type="Pfam" id="PF06259"/>
    </source>
</evidence>
<gene>
    <name evidence="2" type="ORF">H0264_30275</name>
</gene>
<dbReference type="EMBL" id="CP059399">
    <property type="protein sequence ID" value="QLY29504.1"/>
    <property type="molecule type" value="Genomic_DNA"/>
</dbReference>
<feature type="domain" description="DUF1023" evidence="1">
    <location>
        <begin position="321"/>
        <end position="490"/>
    </location>
</feature>
<organism evidence="2 3">
    <name type="scientific">Nocardia huaxiensis</name>
    <dbReference type="NCBI Taxonomy" id="2755382"/>
    <lineage>
        <taxon>Bacteria</taxon>
        <taxon>Bacillati</taxon>
        <taxon>Actinomycetota</taxon>
        <taxon>Actinomycetes</taxon>
        <taxon>Mycobacteriales</taxon>
        <taxon>Nocardiaceae</taxon>
        <taxon>Nocardia</taxon>
    </lineage>
</organism>
<dbReference type="KEGG" id="nhu:H0264_30275"/>
<proteinExistence type="predicted"/>
<keyword evidence="3" id="KW-1185">Reference proteome</keyword>
<dbReference type="RefSeq" id="WP_181580708.1">
    <property type="nucleotide sequence ID" value="NZ_CP059399.1"/>
</dbReference>
<dbReference type="InterPro" id="IPR010427">
    <property type="entry name" value="DUF1023"/>
</dbReference>
<name>A0A7D6Z2S7_9NOCA</name>
<protein>
    <recommendedName>
        <fullName evidence="1">DUF1023 domain-containing protein</fullName>
    </recommendedName>
</protein>
<dbReference type="Proteomes" id="UP000515512">
    <property type="component" value="Chromosome"/>
</dbReference>
<accession>A0A7D6Z2S7</accession>
<dbReference type="Pfam" id="PF06259">
    <property type="entry name" value="Abhydrolase_8"/>
    <property type="match status" value="1"/>
</dbReference>
<reference evidence="2 3" key="1">
    <citation type="submission" date="2020-07" db="EMBL/GenBank/DDBJ databases">
        <authorList>
            <person name="Zhuang K."/>
            <person name="Ran Y."/>
        </authorList>
    </citation>
    <scope>NUCLEOTIDE SEQUENCE [LARGE SCALE GENOMIC DNA]</scope>
    <source>
        <strain evidence="2 3">WCH-YHL-001</strain>
    </source>
</reference>
<evidence type="ECO:0000313" key="2">
    <source>
        <dbReference type="EMBL" id="QLY29504.1"/>
    </source>
</evidence>
<dbReference type="AlphaFoldDB" id="A0A7D6Z2S7"/>